<organism evidence="1 2">
    <name type="scientific">Corynebacterium yudongzhengii</name>
    <dbReference type="NCBI Taxonomy" id="2080740"/>
    <lineage>
        <taxon>Bacteria</taxon>
        <taxon>Bacillati</taxon>
        <taxon>Actinomycetota</taxon>
        <taxon>Actinomycetes</taxon>
        <taxon>Mycobacteriales</taxon>
        <taxon>Corynebacteriaceae</taxon>
        <taxon>Corynebacterium</taxon>
    </lineage>
</organism>
<reference evidence="2" key="1">
    <citation type="submission" date="2018-04" db="EMBL/GenBank/DDBJ databases">
        <authorList>
            <person name="Liu S."/>
            <person name="Wang Z."/>
            <person name="Li J."/>
        </authorList>
    </citation>
    <scope>NUCLEOTIDE SEQUENCE [LARGE SCALE GENOMIC DNA]</scope>
    <source>
        <strain evidence="2">2189</strain>
    </source>
</reference>
<keyword evidence="2" id="KW-1185">Reference proteome</keyword>
<dbReference type="AlphaFoldDB" id="A0A2U1T6E0"/>
<dbReference type="EMBL" id="QEEZ01000011">
    <property type="protein sequence ID" value="PWC01535.1"/>
    <property type="molecule type" value="Genomic_DNA"/>
</dbReference>
<comment type="caution">
    <text evidence="1">The sequence shown here is derived from an EMBL/GenBank/DDBJ whole genome shotgun (WGS) entry which is preliminary data.</text>
</comment>
<dbReference type="KEGG" id="cyz:C3B44_04190"/>
<name>A0A2U1T6E0_9CORY</name>
<proteinExistence type="predicted"/>
<protein>
    <submittedName>
        <fullName evidence="1">Uncharacterized protein</fullName>
    </submittedName>
</protein>
<evidence type="ECO:0000313" key="2">
    <source>
        <dbReference type="Proteomes" id="UP000244989"/>
    </source>
</evidence>
<gene>
    <name evidence="1" type="ORF">DF222_06985</name>
</gene>
<accession>A0A2U1T6E0</accession>
<sequence>MLNSLTADIGTTSVNLRDYLPQTVTAHSPVTGQSYDMYCASDAAEVISCRGGNNAEVLMY</sequence>
<dbReference type="Proteomes" id="UP000244989">
    <property type="component" value="Unassembled WGS sequence"/>
</dbReference>
<evidence type="ECO:0000313" key="1">
    <source>
        <dbReference type="EMBL" id="PWC01535.1"/>
    </source>
</evidence>